<name>A0AA88NQ93_CHASR</name>
<evidence type="ECO:0000313" key="3">
    <source>
        <dbReference type="Proteomes" id="UP001187415"/>
    </source>
</evidence>
<comment type="caution">
    <text evidence="2">The sequence shown here is derived from an EMBL/GenBank/DDBJ whole genome shotgun (WGS) entry which is preliminary data.</text>
</comment>
<accession>A0AA88NQ93</accession>
<feature type="coiled-coil region" evidence="1">
    <location>
        <begin position="38"/>
        <end position="65"/>
    </location>
</feature>
<proteinExistence type="predicted"/>
<evidence type="ECO:0000313" key="2">
    <source>
        <dbReference type="EMBL" id="KAK2862767.1"/>
    </source>
</evidence>
<sequence>MAAATAALSRNRGVTSVRATKGLFFVFTLLCLLCPASSRIERDKLKELREELQALKHAVHWKKAQNKLASDFATKVMDDAVLLFDPLTRLLRETVPEFTAMSELMENLKHFMVSTKAYVQKKMQTEAAETERFEEKLKILDTKLTHPEQYDEL</sequence>
<protein>
    <submittedName>
        <fullName evidence="2">Uncharacterized protein</fullName>
    </submittedName>
</protein>
<dbReference type="EMBL" id="JAUPFM010000001">
    <property type="protein sequence ID" value="KAK2862767.1"/>
    <property type="molecule type" value="Genomic_DNA"/>
</dbReference>
<dbReference type="AlphaFoldDB" id="A0AA88NQ93"/>
<reference evidence="2" key="1">
    <citation type="submission" date="2023-07" db="EMBL/GenBank/DDBJ databases">
        <title>Chromosome-level Genome Assembly of Striped Snakehead (Channa striata).</title>
        <authorList>
            <person name="Liu H."/>
        </authorList>
    </citation>
    <scope>NUCLEOTIDE SEQUENCE</scope>
    <source>
        <strain evidence="2">Gz</strain>
        <tissue evidence="2">Muscle</tissue>
    </source>
</reference>
<dbReference type="Proteomes" id="UP001187415">
    <property type="component" value="Unassembled WGS sequence"/>
</dbReference>
<gene>
    <name evidence="2" type="ORF">Q5P01_002300</name>
</gene>
<organism evidence="2 3">
    <name type="scientific">Channa striata</name>
    <name type="common">Snakehead murrel</name>
    <name type="synonym">Ophicephalus striatus</name>
    <dbReference type="NCBI Taxonomy" id="64152"/>
    <lineage>
        <taxon>Eukaryota</taxon>
        <taxon>Metazoa</taxon>
        <taxon>Chordata</taxon>
        <taxon>Craniata</taxon>
        <taxon>Vertebrata</taxon>
        <taxon>Euteleostomi</taxon>
        <taxon>Actinopterygii</taxon>
        <taxon>Neopterygii</taxon>
        <taxon>Teleostei</taxon>
        <taxon>Neoteleostei</taxon>
        <taxon>Acanthomorphata</taxon>
        <taxon>Anabantaria</taxon>
        <taxon>Anabantiformes</taxon>
        <taxon>Channoidei</taxon>
        <taxon>Channidae</taxon>
        <taxon>Channa</taxon>
    </lineage>
</organism>
<keyword evidence="1" id="KW-0175">Coiled coil</keyword>
<keyword evidence="3" id="KW-1185">Reference proteome</keyword>
<evidence type="ECO:0000256" key="1">
    <source>
        <dbReference type="SAM" id="Coils"/>
    </source>
</evidence>